<evidence type="ECO:0000313" key="6">
    <source>
        <dbReference type="Proteomes" id="UP000886842"/>
    </source>
</evidence>
<evidence type="ECO:0000256" key="2">
    <source>
        <dbReference type="ARBA" id="ARBA00022801"/>
    </source>
</evidence>
<dbReference type="PANTHER" id="PTHR12631">
    <property type="entry name" value="ALPHA-L-IDURONIDASE"/>
    <property type="match status" value="1"/>
</dbReference>
<gene>
    <name evidence="5" type="ORF">IAA98_09510</name>
</gene>
<evidence type="ECO:0000259" key="4">
    <source>
        <dbReference type="Pfam" id="PF01229"/>
    </source>
</evidence>
<dbReference type="PANTHER" id="PTHR12631:SF10">
    <property type="entry name" value="BETA-XYLOSIDASE-LIKE PROTEIN-RELATED"/>
    <property type="match status" value="1"/>
</dbReference>
<dbReference type="Pfam" id="PF01229">
    <property type="entry name" value="Glyco_hydro_39"/>
    <property type="match status" value="1"/>
</dbReference>
<protein>
    <recommendedName>
        <fullName evidence="4">Glycosyl hydrolases family 39 N-terminal catalytic domain-containing protein</fullName>
    </recommendedName>
</protein>
<keyword evidence="3" id="KW-0326">Glycosidase</keyword>
<feature type="domain" description="Glycosyl hydrolases family 39 N-terminal catalytic" evidence="4">
    <location>
        <begin position="84"/>
        <end position="251"/>
    </location>
</feature>
<evidence type="ECO:0000256" key="3">
    <source>
        <dbReference type="ARBA" id="ARBA00023295"/>
    </source>
</evidence>
<dbReference type="Gene3D" id="3.20.20.80">
    <property type="entry name" value="Glycosidases"/>
    <property type="match status" value="1"/>
</dbReference>
<organism evidence="5 6">
    <name type="scientific">Candidatus Avipropionibacterium avicola</name>
    <dbReference type="NCBI Taxonomy" id="2840701"/>
    <lineage>
        <taxon>Bacteria</taxon>
        <taxon>Bacillati</taxon>
        <taxon>Actinomycetota</taxon>
        <taxon>Actinomycetes</taxon>
        <taxon>Propionibacteriales</taxon>
        <taxon>Propionibacteriaceae</taxon>
        <taxon>Propionibacteriaceae incertae sedis</taxon>
        <taxon>Candidatus Avipropionibacterium</taxon>
    </lineage>
</organism>
<comment type="caution">
    <text evidence="5">The sequence shown here is derived from an EMBL/GenBank/DDBJ whole genome shotgun (WGS) entry which is preliminary data.</text>
</comment>
<proteinExistence type="inferred from homology"/>
<accession>A0A9D1KMK8</accession>
<dbReference type="EMBL" id="DVLP01000283">
    <property type="protein sequence ID" value="HIT75810.1"/>
    <property type="molecule type" value="Genomic_DNA"/>
</dbReference>
<dbReference type="InterPro" id="IPR051923">
    <property type="entry name" value="Glycosyl_Hydrolase_39"/>
</dbReference>
<dbReference type="AlphaFoldDB" id="A0A9D1KMK8"/>
<comment type="similarity">
    <text evidence="1">Belongs to the glycosyl hydrolase 39 family.</text>
</comment>
<keyword evidence="2" id="KW-0378">Hydrolase</keyword>
<dbReference type="SUPFAM" id="SSF51445">
    <property type="entry name" value="(Trans)glycosidases"/>
    <property type="match status" value="1"/>
</dbReference>
<dbReference type="InterPro" id="IPR049166">
    <property type="entry name" value="GH39_cat"/>
</dbReference>
<dbReference type="InterPro" id="IPR017853">
    <property type="entry name" value="GH"/>
</dbReference>
<dbReference type="GO" id="GO:0004553">
    <property type="term" value="F:hydrolase activity, hydrolyzing O-glycosyl compounds"/>
    <property type="evidence" value="ECO:0007669"/>
    <property type="project" value="TreeGrafter"/>
</dbReference>
<reference evidence="5" key="1">
    <citation type="submission" date="2020-10" db="EMBL/GenBank/DDBJ databases">
        <authorList>
            <person name="Gilroy R."/>
        </authorList>
    </citation>
    <scope>NUCLEOTIDE SEQUENCE</scope>
    <source>
        <strain evidence="5">ChiGjej1B1-24693</strain>
    </source>
</reference>
<evidence type="ECO:0000256" key="1">
    <source>
        <dbReference type="ARBA" id="ARBA00008875"/>
    </source>
</evidence>
<dbReference type="Proteomes" id="UP000886842">
    <property type="component" value="Unassembled WGS sequence"/>
</dbReference>
<evidence type="ECO:0000313" key="5">
    <source>
        <dbReference type="EMBL" id="HIT75810.1"/>
    </source>
</evidence>
<name>A0A9D1KMK8_9ACTN</name>
<reference evidence="5" key="2">
    <citation type="journal article" date="2021" name="PeerJ">
        <title>Extensive microbial diversity within the chicken gut microbiome revealed by metagenomics and culture.</title>
        <authorList>
            <person name="Gilroy R."/>
            <person name="Ravi A."/>
            <person name="Getino M."/>
            <person name="Pursley I."/>
            <person name="Horton D.L."/>
            <person name="Alikhan N.F."/>
            <person name="Baker D."/>
            <person name="Gharbi K."/>
            <person name="Hall N."/>
            <person name="Watson M."/>
            <person name="Adriaenssens E.M."/>
            <person name="Foster-Nyarko E."/>
            <person name="Jarju S."/>
            <person name="Secka A."/>
            <person name="Antonio M."/>
            <person name="Oren A."/>
            <person name="Chaudhuri R.R."/>
            <person name="La Ragione R."/>
            <person name="Hildebrand F."/>
            <person name="Pallen M.J."/>
        </authorList>
    </citation>
    <scope>NUCLEOTIDE SEQUENCE</scope>
    <source>
        <strain evidence="5">ChiGjej1B1-24693</strain>
    </source>
</reference>
<sequence length="480" mass="52441">MATPASPRPSSLGATARLSLDTTARPVPLRLVNGVNGAGVSGNYWLDLTPWYQRWQIPVARLHDAPFDAHNTVDLHHLFPDPTADPDDPDSYEFALTDDLLGHLRDAGIEIYFRLGESIEHQPRLMWNSQHRWDPEALARVCANVVRHYNHGWADGHAWGIRWWEFWNEPHGPKNWDGTPQELFDRYDRVAHAIKQVDPELRVGLSGFATSVLQPDSAWGQGIAELAERGVPVDFVSWHAYLPDLGTITTASQAVRAFLDDCGLTGAESHLGEWSLRPVHGDGRRTIFSAYKAQRHDHVARLTEQMQGPAGLAHTLGALLVMQSAPIDQAHYYSANTSPRWGLFDASGQPNHRGLAFDIFAQLLRSGGDHWPLTCSDPEVVGAAVGRGKRGLRVVVANVDEEVDLARVTIEHPVPLVVDQLTIHDAVDRLAILPPATGQEAGRTIIDVPLAGSGVAVVDLVPGTSEQLSSAAGAGTAGDW</sequence>